<dbReference type="InterPro" id="IPR000160">
    <property type="entry name" value="GGDEF_dom"/>
</dbReference>
<dbReference type="InterPro" id="IPR029787">
    <property type="entry name" value="Nucleotide_cyclase"/>
</dbReference>
<dbReference type="CDD" id="cd01949">
    <property type="entry name" value="GGDEF"/>
    <property type="match status" value="1"/>
</dbReference>
<dbReference type="eggNOG" id="COG2199">
    <property type="taxonomic scope" value="Bacteria"/>
</dbReference>
<proteinExistence type="predicted"/>
<dbReference type="AlphaFoldDB" id="E4TZQ0"/>
<keyword evidence="4" id="KW-1185">Reference proteome</keyword>
<dbReference type="InterPro" id="IPR043128">
    <property type="entry name" value="Rev_trsase/Diguanyl_cyclase"/>
</dbReference>
<dbReference type="Proteomes" id="UP000008721">
    <property type="component" value="Chromosome"/>
</dbReference>
<dbReference type="GO" id="GO:1902201">
    <property type="term" value="P:negative regulation of bacterial-type flagellum-dependent cell motility"/>
    <property type="evidence" value="ECO:0007669"/>
    <property type="project" value="TreeGrafter"/>
</dbReference>
<dbReference type="InterPro" id="IPR050469">
    <property type="entry name" value="Diguanylate_Cyclase"/>
</dbReference>
<dbReference type="GO" id="GO:0005886">
    <property type="term" value="C:plasma membrane"/>
    <property type="evidence" value="ECO:0007669"/>
    <property type="project" value="TreeGrafter"/>
</dbReference>
<dbReference type="Gene3D" id="3.30.70.270">
    <property type="match status" value="1"/>
</dbReference>
<dbReference type="SMART" id="SM00267">
    <property type="entry name" value="GGDEF"/>
    <property type="match status" value="1"/>
</dbReference>
<evidence type="ECO:0000313" key="4">
    <source>
        <dbReference type="Proteomes" id="UP000008721"/>
    </source>
</evidence>
<reference evidence="3 4" key="1">
    <citation type="journal article" date="2012" name="Stand. Genomic Sci.">
        <title>Complete genome sequence of the sulfur compounds oxidizing chemolithoautotroph Sulfuricurvum kujiense type strain (YK-1(T)).</title>
        <authorList>
            <person name="Han C."/>
            <person name="Kotsyurbenko O."/>
            <person name="Chertkov O."/>
            <person name="Held B."/>
            <person name="Lapidus A."/>
            <person name="Nolan M."/>
            <person name="Lucas S."/>
            <person name="Hammon N."/>
            <person name="Deshpande S."/>
            <person name="Cheng J.F."/>
            <person name="Tapia R."/>
            <person name="Goodwin L.A."/>
            <person name="Pitluck S."/>
            <person name="Liolios K."/>
            <person name="Pagani I."/>
            <person name="Ivanova N."/>
            <person name="Mavromatis K."/>
            <person name="Mikhailova N."/>
            <person name="Pati A."/>
            <person name="Chen A."/>
            <person name="Palaniappan K."/>
            <person name="Land M."/>
            <person name="Hauser L."/>
            <person name="Chang Y.J."/>
            <person name="Jeffries C.D."/>
            <person name="Brambilla E.M."/>
            <person name="Rohde M."/>
            <person name="Spring S."/>
            <person name="Sikorski J."/>
            <person name="Goker M."/>
            <person name="Woyke T."/>
            <person name="Bristow J."/>
            <person name="Eisen J.A."/>
            <person name="Markowitz V."/>
            <person name="Hugenholtz P."/>
            <person name="Kyrpides N.C."/>
            <person name="Klenk H.P."/>
            <person name="Detter J.C."/>
        </authorList>
    </citation>
    <scope>NUCLEOTIDE SEQUENCE [LARGE SCALE GENOMIC DNA]</scope>
    <source>
        <strain evidence="4">ATCC BAA-921 / DSM 16994 / JCM 11577 / YK-1</strain>
    </source>
</reference>
<dbReference type="PANTHER" id="PTHR45138">
    <property type="entry name" value="REGULATORY COMPONENTS OF SENSORY TRANSDUCTION SYSTEM"/>
    <property type="match status" value="1"/>
</dbReference>
<accession>E4TZQ0</accession>
<dbReference type="NCBIfam" id="TIGR00254">
    <property type="entry name" value="GGDEF"/>
    <property type="match status" value="1"/>
</dbReference>
<gene>
    <name evidence="3" type="ordered locus">Sulku_1495</name>
</gene>
<dbReference type="KEGG" id="sku:Sulku_1495"/>
<dbReference type="EMBL" id="CP002355">
    <property type="protein sequence ID" value="ADR34157.1"/>
    <property type="molecule type" value="Genomic_DNA"/>
</dbReference>
<protein>
    <recommendedName>
        <fullName evidence="1">diguanylate cyclase</fullName>
        <ecNumber evidence="1">2.7.7.65</ecNumber>
    </recommendedName>
</protein>
<dbReference type="PANTHER" id="PTHR45138:SF6">
    <property type="entry name" value="DIGUANYLATE CYCLASE DGCN"/>
    <property type="match status" value="1"/>
</dbReference>
<dbReference type="RefSeq" id="WP_013460354.1">
    <property type="nucleotide sequence ID" value="NC_014762.1"/>
</dbReference>
<dbReference type="GO" id="GO:0052621">
    <property type="term" value="F:diguanylate cyclase activity"/>
    <property type="evidence" value="ECO:0007669"/>
    <property type="project" value="UniProtKB-EC"/>
</dbReference>
<dbReference type="GO" id="GO:0043709">
    <property type="term" value="P:cell adhesion involved in single-species biofilm formation"/>
    <property type="evidence" value="ECO:0007669"/>
    <property type="project" value="TreeGrafter"/>
</dbReference>
<evidence type="ECO:0000259" key="2">
    <source>
        <dbReference type="PROSITE" id="PS50887"/>
    </source>
</evidence>
<organism evidence="3 4">
    <name type="scientific">Sulfuricurvum kujiense (strain ATCC BAA-921 / DSM 16994 / JCM 11577 / YK-1)</name>
    <dbReference type="NCBI Taxonomy" id="709032"/>
    <lineage>
        <taxon>Bacteria</taxon>
        <taxon>Pseudomonadati</taxon>
        <taxon>Campylobacterota</taxon>
        <taxon>Epsilonproteobacteria</taxon>
        <taxon>Campylobacterales</taxon>
        <taxon>Sulfurimonadaceae</taxon>
        <taxon>Sulfuricurvum</taxon>
    </lineage>
</organism>
<dbReference type="PROSITE" id="PS50887">
    <property type="entry name" value="GGDEF"/>
    <property type="match status" value="1"/>
</dbReference>
<name>E4TZQ0_SULKY</name>
<evidence type="ECO:0000256" key="1">
    <source>
        <dbReference type="ARBA" id="ARBA00012528"/>
    </source>
</evidence>
<feature type="domain" description="GGDEF" evidence="2">
    <location>
        <begin position="135"/>
        <end position="257"/>
    </location>
</feature>
<dbReference type="Pfam" id="PF00990">
    <property type="entry name" value="GGDEF"/>
    <property type="match status" value="1"/>
</dbReference>
<dbReference type="SUPFAM" id="SSF55073">
    <property type="entry name" value="Nucleotide cyclase"/>
    <property type="match status" value="1"/>
</dbReference>
<dbReference type="OrthoDB" id="5445305at2"/>
<sequence>MSDLYKEHILITDEVKESIQKLKIVFPADYSKLYTEKAKSHHIELQPTEVFNSEMLDEKMVRHLITLSKCTDEAINAIETEDKLSLKRILSQTKALQEEIFALQKIVYEDGLTKCYNRKWFEDTICDGDTISTHENGILVMVDLNKFKQINDTYGHIIGDKVLVHLAFKLRESGGRVVRYGGDEFIIIFDSKIAQNEVKLKMETLLNYCNTIHFKVDKNEFKINFAYGIASFTHGDSINTVIETADKAMYHNKTYAG</sequence>
<dbReference type="HOGENOM" id="CLU_000445_11_16_7"/>
<evidence type="ECO:0000313" key="3">
    <source>
        <dbReference type="EMBL" id="ADR34157.1"/>
    </source>
</evidence>
<dbReference type="STRING" id="709032.Sulku_1495"/>
<dbReference type="EC" id="2.7.7.65" evidence="1"/>